<dbReference type="Gene3D" id="3.40.50.300">
    <property type="entry name" value="P-loop containing nucleotide triphosphate hydrolases"/>
    <property type="match status" value="2"/>
</dbReference>
<dbReference type="PROSITE" id="PS00675">
    <property type="entry name" value="SIGMA54_INTERACT_1"/>
    <property type="match status" value="1"/>
</dbReference>
<comment type="similarity">
    <text evidence="1">Belongs to the TRAFAC class TrmE-Era-EngA-EngB-Septin-like GTPase superfamily. AIG1/Toc34/Toc159-like paraseptin GTPase family. IAN subfamily.</text>
</comment>
<name>A0A914PG74_9BILA</name>
<sequence length="1139" mass="130162">MIEQVYNERMIWILSTETKWKEASEPVLLYSAKDEFLLGVVSPNKIVSNSNETGNVYLSPCKCKRGESKGWICSECKTILTVMKNDSDVKFEKKTANILFIGQSGAGKSMLVNSIYNYLTYDFDAVSTAHAVDCILPCHFQLQTPDFQRVVFTAGPQDANEHFNDNGESVTQKPKIYNLKTEKYSCKVIDTPGLGDTRGAKQDAENVDLIRNSIIEIEELHAICFVMPSNISKLTANFEMNMRDLLSLFPKTALKNVFFFFTYANSTFFTIGDTRSSLEEFISTFEATNNAKIPFGIENVCCVDSEAFMYFIATKQGHKYQNRDLESFRISWDKSKAAIENFLTKLEDITPIKSDDILMTYEFEQVGTLLQLETDKSLEKLIEQILTKISQISMTSKFNLKKKTDVQSMEDFKTPQLFQALQLCQNKVKNGNLKQFISKIIECYGNPESKKADNQESKKVENGNETNPQNGCIKLASEAENKNNTKPPDPPKRINKDWPNCEGLKTIAEKTAQNWFDNKIPKTSKDVVFDILLAGHLKFENIDKEKLIELLDRLNMHQNEYNILCLGATGAGKTTTLNAISTYLNYRTFESAMEANELPILSCVRFSISNANLQPLEVSIGEDENERFYGICEASTLEPKIYRFEHNGALYNFVDVPGSADPRGIEQDDQNNKLILDAIGSLENLHTICLFFKGDEKRLTAQVEYCLNEAFTKLHKDNIIQIVFVFTYTRGGHYRPGESLVTLREYFERLQQNRQITVSIQPQNAYCIDNTAFRGLCLLQAHPNSNEYIELEEYKRCYDISRDAMLRLFQDIPRKQSLESIKTLSVNDARIAILCLIEPLSVVSNAIQANEGNLEKNEEQIQERVAENGVHEEYDVQTVDLPKEVTVCTAPECSQQIPIAAGSNEMITIYPQKCHEPCYQSGISLSLIGDEKLKECQAFRIEMKDGDFDDFPDEGDCKLCNHSYKVHQHIKTEYRRTIREIRIPPTNAEGAHEFVQQRKVDLQREQQAIIRAMATFGAYLKANAILSYNRAFPQFIQIEIEKEQRARNLQQVRRLQELLIKFQNEEMMIYSSEDQGANRRVIDAAHVSGVIEELFTLPINGQRIRELYENEKNLNRQNVERTAINLVIDNNDEDDNDNE</sequence>
<dbReference type="InterPro" id="IPR006703">
    <property type="entry name" value="G_AIG1"/>
</dbReference>
<dbReference type="AlphaFoldDB" id="A0A914PG74"/>
<dbReference type="PANTHER" id="PTHR32046:SF11">
    <property type="entry name" value="IMMUNE-ASSOCIATED NUCLEOTIDE-BINDING PROTEIN 10-LIKE"/>
    <property type="match status" value="1"/>
</dbReference>
<evidence type="ECO:0000313" key="6">
    <source>
        <dbReference type="Proteomes" id="UP000887578"/>
    </source>
</evidence>
<dbReference type="SUPFAM" id="SSF52540">
    <property type="entry name" value="P-loop containing nucleoside triphosphate hydrolases"/>
    <property type="match status" value="2"/>
</dbReference>
<protein>
    <submittedName>
        <fullName evidence="7">AIG1-type G domain-containing protein</fullName>
    </submittedName>
</protein>
<dbReference type="Pfam" id="PF26633">
    <property type="entry name" value="DUF8206"/>
    <property type="match status" value="1"/>
</dbReference>
<feature type="domain" description="DUF8206" evidence="5">
    <location>
        <begin position="881"/>
        <end position="972"/>
    </location>
</feature>
<keyword evidence="6" id="KW-1185">Reference proteome</keyword>
<feature type="region of interest" description="Disordered" evidence="3">
    <location>
        <begin position="448"/>
        <end position="471"/>
    </location>
</feature>
<dbReference type="InterPro" id="IPR058519">
    <property type="entry name" value="DUF8206"/>
</dbReference>
<evidence type="ECO:0000256" key="1">
    <source>
        <dbReference type="ARBA" id="ARBA00008535"/>
    </source>
</evidence>
<dbReference type="InterPro" id="IPR025662">
    <property type="entry name" value="Sigma_54_int_dom_ATP-bd_1"/>
</dbReference>
<feature type="compositionally biased region" description="Basic and acidic residues" evidence="3">
    <location>
        <begin position="448"/>
        <end position="462"/>
    </location>
</feature>
<dbReference type="Pfam" id="PF04548">
    <property type="entry name" value="AIG1"/>
    <property type="match status" value="1"/>
</dbReference>
<evidence type="ECO:0000259" key="5">
    <source>
        <dbReference type="Pfam" id="PF26633"/>
    </source>
</evidence>
<accession>A0A914PG74</accession>
<organism evidence="6 7">
    <name type="scientific">Panagrolaimus davidi</name>
    <dbReference type="NCBI Taxonomy" id="227884"/>
    <lineage>
        <taxon>Eukaryota</taxon>
        <taxon>Metazoa</taxon>
        <taxon>Ecdysozoa</taxon>
        <taxon>Nematoda</taxon>
        <taxon>Chromadorea</taxon>
        <taxon>Rhabditida</taxon>
        <taxon>Tylenchina</taxon>
        <taxon>Panagrolaimomorpha</taxon>
        <taxon>Panagrolaimoidea</taxon>
        <taxon>Panagrolaimidae</taxon>
        <taxon>Panagrolaimus</taxon>
    </lineage>
</organism>
<dbReference type="Proteomes" id="UP000887578">
    <property type="component" value="Unplaced"/>
</dbReference>
<evidence type="ECO:0000256" key="2">
    <source>
        <dbReference type="ARBA" id="ARBA00022741"/>
    </source>
</evidence>
<feature type="domain" description="AIG1-type G" evidence="4">
    <location>
        <begin position="167"/>
        <end position="266"/>
    </location>
</feature>
<dbReference type="GO" id="GO:0005525">
    <property type="term" value="F:GTP binding"/>
    <property type="evidence" value="ECO:0007669"/>
    <property type="project" value="InterPro"/>
</dbReference>
<evidence type="ECO:0000313" key="7">
    <source>
        <dbReference type="WBParaSite" id="PDA_v2.g17268.t1"/>
    </source>
</evidence>
<dbReference type="WBParaSite" id="PDA_v2.g17268.t1">
    <property type="protein sequence ID" value="PDA_v2.g17268.t1"/>
    <property type="gene ID" value="PDA_v2.g17268"/>
</dbReference>
<proteinExistence type="inferred from homology"/>
<evidence type="ECO:0000259" key="4">
    <source>
        <dbReference type="Pfam" id="PF04548"/>
    </source>
</evidence>
<dbReference type="InterPro" id="IPR027417">
    <property type="entry name" value="P-loop_NTPase"/>
</dbReference>
<keyword evidence="2" id="KW-0547">Nucleotide-binding</keyword>
<evidence type="ECO:0000256" key="3">
    <source>
        <dbReference type="SAM" id="MobiDB-lite"/>
    </source>
</evidence>
<dbReference type="PANTHER" id="PTHR32046">
    <property type="entry name" value="G DOMAIN-CONTAINING PROTEIN"/>
    <property type="match status" value="1"/>
</dbReference>
<reference evidence="7" key="1">
    <citation type="submission" date="2022-11" db="UniProtKB">
        <authorList>
            <consortium name="WormBaseParasite"/>
        </authorList>
    </citation>
    <scope>IDENTIFICATION</scope>
</reference>